<feature type="transmembrane region" description="Helical" evidence="5">
    <location>
        <begin position="145"/>
        <end position="163"/>
    </location>
</feature>
<feature type="transmembrane region" description="Helical" evidence="5">
    <location>
        <begin position="113"/>
        <end position="133"/>
    </location>
</feature>
<keyword evidence="4 5" id="KW-0472">Membrane</keyword>
<dbReference type="STRING" id="662755.CRES_0053"/>
<keyword evidence="2 5" id="KW-0812">Transmembrane</keyword>
<dbReference type="InterPro" id="IPR011547">
    <property type="entry name" value="SLC26A/SulP_dom"/>
</dbReference>
<feature type="domain" description="SLC26A/SulP transporter" evidence="6">
    <location>
        <begin position="172"/>
        <end position="378"/>
    </location>
</feature>
<proteinExistence type="predicted"/>
<dbReference type="eggNOG" id="COG0659">
    <property type="taxonomic scope" value="Bacteria"/>
</dbReference>
<keyword evidence="3 5" id="KW-1133">Transmembrane helix</keyword>
<sequence length="417" mass="43387">MNSSVANSSVTNTTATASVVPTSVFGSFRYAFSTLSRLRMEVFGGIAVSLALIPETIAFSVLAGVDPAVGLYTSVIMALAIAFTGGRPAMITAAAGAVALVSAPLVKAHGVEYLIAAALLAGVIQIVLSALGVAKLMRFITMPVMRGFVNALGILIFTAQLEHVVDKPWMVFVLLAIGIALMFVVPRFLRAIPAPLIVVIVVTITALATGWRVPTVGEMGELPHSLPHINVPSVPLSWQSFGIIAPYAVAMAIVGLVESLLTAQLVDEITETPSSKTHEACGLGLANIAGGIFGGMGGCAMIGQTMIGVQDSGARTRLSTLVAGLTLLVLLLLFNDAVGAIPMIALVAVMMVVAVRTVNWRSVNPLHIKRAPWPETVVMLVTVIPTLATHNLAVGVVLGSVVAAMLNRGRGYAQQEQ</sequence>
<dbReference type="OrthoDB" id="9771198at2"/>
<dbReference type="HOGENOM" id="CLU_003182_7_0_11"/>
<evidence type="ECO:0000256" key="2">
    <source>
        <dbReference type="ARBA" id="ARBA00022692"/>
    </source>
</evidence>
<evidence type="ECO:0000313" key="8">
    <source>
        <dbReference type="Proteomes" id="UP000000492"/>
    </source>
</evidence>
<dbReference type="AlphaFoldDB" id="F8E0P1"/>
<feature type="transmembrane region" description="Helical" evidence="5">
    <location>
        <begin position="282"/>
        <end position="304"/>
    </location>
</feature>
<feature type="transmembrane region" description="Helical" evidence="5">
    <location>
        <begin position="169"/>
        <end position="189"/>
    </location>
</feature>
<dbReference type="PANTHER" id="PTHR43310">
    <property type="entry name" value="SULFATE TRANSPORTER YBAR-RELATED"/>
    <property type="match status" value="1"/>
</dbReference>
<dbReference type="Proteomes" id="UP000000492">
    <property type="component" value="Chromosome"/>
</dbReference>
<gene>
    <name evidence="7" type="ordered locus">CRES_0053</name>
</gene>
<feature type="transmembrane region" description="Helical" evidence="5">
    <location>
        <begin position="341"/>
        <end position="358"/>
    </location>
</feature>
<feature type="domain" description="SLC26A/SulP transporter" evidence="6">
    <location>
        <begin position="38"/>
        <end position="164"/>
    </location>
</feature>
<keyword evidence="8" id="KW-1185">Reference proteome</keyword>
<feature type="transmembrane region" description="Helical" evidence="5">
    <location>
        <begin position="42"/>
        <end position="63"/>
    </location>
</feature>
<dbReference type="GO" id="GO:0016020">
    <property type="term" value="C:membrane"/>
    <property type="evidence" value="ECO:0007669"/>
    <property type="project" value="UniProtKB-SubCell"/>
</dbReference>
<feature type="transmembrane region" description="Helical" evidence="5">
    <location>
        <begin position="241"/>
        <end position="261"/>
    </location>
</feature>
<reference evidence="7 8" key="1">
    <citation type="journal article" date="2012" name="BMC Genomics">
        <title>Complete genome sequence, lifestyle, and multi-drug resistance of the human pathogen Corynebacterium resistens DSM 45100 isolated from blood samples of a leukemia patient.</title>
        <authorList>
            <person name="Schroder J."/>
            <person name="Maus I."/>
            <person name="Meyer K."/>
            <person name="Wordemann S."/>
            <person name="Blom J."/>
            <person name="Jaenicke S."/>
            <person name="Schneider J."/>
            <person name="Trost E."/>
            <person name="Tauch A."/>
        </authorList>
    </citation>
    <scope>NUCLEOTIDE SEQUENCE [LARGE SCALE GENOMIC DNA]</scope>
    <source>
        <strain evidence="8">DSM 45100 / JCM 12819 / CCUG 50093 / GTC 2026 / SICGH 158</strain>
    </source>
</reference>
<evidence type="ECO:0000256" key="5">
    <source>
        <dbReference type="SAM" id="Phobius"/>
    </source>
</evidence>
<evidence type="ECO:0000259" key="6">
    <source>
        <dbReference type="Pfam" id="PF00916"/>
    </source>
</evidence>
<feature type="transmembrane region" description="Helical" evidence="5">
    <location>
        <begin position="196"/>
        <end position="213"/>
    </location>
</feature>
<evidence type="ECO:0000256" key="3">
    <source>
        <dbReference type="ARBA" id="ARBA00022989"/>
    </source>
</evidence>
<feature type="transmembrane region" description="Helical" evidence="5">
    <location>
        <begin position="316"/>
        <end position="334"/>
    </location>
</feature>
<protein>
    <submittedName>
        <fullName evidence="7">Sulfate transporter</fullName>
    </submittedName>
</protein>
<dbReference type="Pfam" id="PF00916">
    <property type="entry name" value="Sulfate_transp"/>
    <property type="match status" value="2"/>
</dbReference>
<accession>F8E0P1</accession>
<evidence type="ECO:0000256" key="4">
    <source>
        <dbReference type="ARBA" id="ARBA00023136"/>
    </source>
</evidence>
<dbReference type="EMBL" id="CP002857">
    <property type="protein sequence ID" value="AEI08416.1"/>
    <property type="molecule type" value="Genomic_DNA"/>
</dbReference>
<dbReference type="PANTHER" id="PTHR43310:SF1">
    <property type="entry name" value="SULFATE TRANSPORTER YBAR-RELATED"/>
    <property type="match status" value="1"/>
</dbReference>
<comment type="subcellular location">
    <subcellularLocation>
        <location evidence="1">Membrane</location>
        <topology evidence="1">Multi-pass membrane protein</topology>
    </subcellularLocation>
</comment>
<feature type="transmembrane region" description="Helical" evidence="5">
    <location>
        <begin position="75"/>
        <end position="101"/>
    </location>
</feature>
<feature type="transmembrane region" description="Helical" evidence="5">
    <location>
        <begin position="378"/>
        <end position="406"/>
    </location>
</feature>
<evidence type="ECO:0000313" key="7">
    <source>
        <dbReference type="EMBL" id="AEI08416.1"/>
    </source>
</evidence>
<organism evidence="7 8">
    <name type="scientific">Corynebacterium resistens (strain DSM 45100 / JCM 12819 / GTC 2026 / SICGH 158)</name>
    <dbReference type="NCBI Taxonomy" id="662755"/>
    <lineage>
        <taxon>Bacteria</taxon>
        <taxon>Bacillati</taxon>
        <taxon>Actinomycetota</taxon>
        <taxon>Actinomycetes</taxon>
        <taxon>Mycobacteriales</taxon>
        <taxon>Corynebacteriaceae</taxon>
        <taxon>Corynebacterium</taxon>
    </lineage>
</organism>
<name>F8E0P1_CORRG</name>
<dbReference type="InterPro" id="IPR052706">
    <property type="entry name" value="Membrane-Transporter-like"/>
</dbReference>
<dbReference type="KEGG" id="crd:CRES_0053"/>
<evidence type="ECO:0000256" key="1">
    <source>
        <dbReference type="ARBA" id="ARBA00004141"/>
    </source>
</evidence>